<dbReference type="Pfam" id="PF16187">
    <property type="entry name" value="Peptidase_M16_M"/>
    <property type="match status" value="1"/>
</dbReference>
<protein>
    <recommendedName>
        <fullName evidence="5">Protease 3</fullName>
        <ecNumber evidence="4">3.4.24.55</ecNumber>
    </recommendedName>
    <alternativeName>
        <fullName evidence="13">Pitrilysin</fullName>
    </alternativeName>
    <alternativeName>
        <fullName evidence="12">Protease III</fullName>
    </alternativeName>
    <alternativeName>
        <fullName evidence="11">Protease pi</fullName>
    </alternativeName>
</protein>
<evidence type="ECO:0000313" key="20">
    <source>
        <dbReference type="Proteomes" id="UP000001036"/>
    </source>
</evidence>
<dbReference type="Gene3D" id="3.30.830.10">
    <property type="entry name" value="Metalloenzyme, LuxS/M16 peptidase-like"/>
    <property type="match status" value="4"/>
</dbReference>
<feature type="domain" description="Peptidase M16 N-terminal" evidence="15">
    <location>
        <begin position="93"/>
        <end position="208"/>
    </location>
</feature>
<dbReference type="EMBL" id="CP000934">
    <property type="protein sequence ID" value="ACE85039.1"/>
    <property type="molecule type" value="Genomic_DNA"/>
</dbReference>
<accession>B3PCX1</accession>
<evidence type="ECO:0000256" key="6">
    <source>
        <dbReference type="ARBA" id="ARBA00022670"/>
    </source>
</evidence>
<dbReference type="InterPro" id="IPR050626">
    <property type="entry name" value="Peptidase_M16"/>
</dbReference>
<dbReference type="InterPro" id="IPR011249">
    <property type="entry name" value="Metalloenz_LuxS/M16"/>
</dbReference>
<dbReference type="OrthoDB" id="9811314at2"/>
<gene>
    <name evidence="19" type="ordered locus">CJA_1334</name>
</gene>
<evidence type="ECO:0000256" key="4">
    <source>
        <dbReference type="ARBA" id="ARBA00012449"/>
    </source>
</evidence>
<evidence type="ECO:0000256" key="9">
    <source>
        <dbReference type="ARBA" id="ARBA00022833"/>
    </source>
</evidence>
<dbReference type="KEGG" id="cja:CJA_1334"/>
<dbReference type="Pfam" id="PF22456">
    <property type="entry name" value="PqqF-like_C_4"/>
    <property type="match status" value="1"/>
</dbReference>
<evidence type="ECO:0000259" key="18">
    <source>
        <dbReference type="Pfam" id="PF22456"/>
    </source>
</evidence>
<dbReference type="GO" id="GO:0006508">
    <property type="term" value="P:proteolysis"/>
    <property type="evidence" value="ECO:0007669"/>
    <property type="project" value="UniProtKB-KW"/>
</dbReference>
<evidence type="ECO:0000256" key="13">
    <source>
        <dbReference type="ARBA" id="ARBA00033450"/>
    </source>
</evidence>
<dbReference type="GO" id="GO:0046872">
    <property type="term" value="F:metal ion binding"/>
    <property type="evidence" value="ECO:0007669"/>
    <property type="project" value="UniProtKB-KW"/>
</dbReference>
<evidence type="ECO:0000256" key="14">
    <source>
        <dbReference type="RuleBase" id="RU004447"/>
    </source>
</evidence>
<sequence length="993" mass="113773">MVNLCSIHGTLSTRTKSLLLPGVSRYLGLLMRCWIYLTGIFGSCMGLYSVAVAETQIQEEAAELPTYIRHSIVKSAQDKRQYSYLVLPNQLNVLLISDPEAEKAAAALSVATGAYQNPPEREGLAHFLEHMLFLGTEKYPEAGAYQAFITQQGGTFNAYTALENTTYFFDIDPAQLEPALDRFAQFFIAPLFTREYVERERQAVHAEFMARIKDDGRREWEVLRELFNPAHPGAKFTVGNLTTLEDREGKSLRDELIEFYQRHYSADLMNLVVVGREGLPQLEAWVISLFNQVPLHEHALARDYPPLIEPERLPMSVDIKPERDQRRLSFNFPIGLSPEFATKKPYDYIAQQLAHEGKGSLLSFLKRLGWAEAVSAGLMLKSREDALFQIDIELTPQGVRARDQLVSLVFYAIEQLRSRGINSWRYQEMQEIAQAKFIYQEKLSPLETARRLSEAMFDYTPTQLLYNDLLYSAFDERLIKESLQPLNPANLMLVLVAPDIEAYRVSKRYSAPYTLRYTLPQILDLKIAVKQELSLPERNLFIPRSLAVKSNSMLEQTNAERDSIPQLIFRDRDARLWYAQDHQFEQPKAVIQLALKSPLVAGSIEGAVQAELYAALLRDQLNEYTYPAKLAGIDYRFEANPRGFELQISGFSSRQNLLLNKIIESCASASFKPERFENIKQKLLRDWRNRDKNLPYQVMMQEIPALQLEPYWTNRAMTAALETIDFPRFSRFAEHMLLDAKMDMLIFGNYFRQEALKLAVLVDHNLLNRQTGREMPPAKVFSLAAQNDKPWLYRYSIDHSDAVVQLLMTADSPDITTNAHMRLLQQIIKPAFYTRLRTEKQLGYVVAAISMPLRQLDTSLLIVQSPVASETQLVSEIEGFLQQQEASIADDLRVNQQSLATKLREPARSLTDQAQRYWQSIVVGDLDFSRTKRLADAVEAITPESLLEYYNTHFLDARQRLWLVAHPLADEAGYHLLEDIAAYKVRQDAHLLP</sequence>
<evidence type="ECO:0000256" key="7">
    <source>
        <dbReference type="ARBA" id="ARBA00022723"/>
    </source>
</evidence>
<evidence type="ECO:0000259" key="15">
    <source>
        <dbReference type="Pfam" id="PF00675"/>
    </source>
</evidence>
<evidence type="ECO:0000256" key="3">
    <source>
        <dbReference type="ARBA" id="ARBA00007261"/>
    </source>
</evidence>
<dbReference type="STRING" id="498211.CJA_1334"/>
<dbReference type="FunFam" id="3.30.830.10:FF:000012">
    <property type="entry name" value="Protease 3"/>
    <property type="match status" value="1"/>
</dbReference>
<comment type="cofactor">
    <cofactor evidence="1">
        <name>Zn(2+)</name>
        <dbReference type="ChEBI" id="CHEBI:29105"/>
    </cofactor>
</comment>
<name>B3PCX1_CELJU</name>
<dbReference type="InterPro" id="IPR032632">
    <property type="entry name" value="Peptidase_M16_M"/>
</dbReference>
<dbReference type="PANTHER" id="PTHR43690:SF18">
    <property type="entry name" value="INSULIN-DEGRADING ENZYME-RELATED"/>
    <property type="match status" value="1"/>
</dbReference>
<dbReference type="InterPro" id="IPR001431">
    <property type="entry name" value="Pept_M16_Zn_BS"/>
</dbReference>
<evidence type="ECO:0000256" key="10">
    <source>
        <dbReference type="ARBA" id="ARBA00023049"/>
    </source>
</evidence>
<evidence type="ECO:0000256" key="5">
    <source>
        <dbReference type="ARBA" id="ARBA00017565"/>
    </source>
</evidence>
<comment type="similarity">
    <text evidence="3 14">Belongs to the peptidase M16 family.</text>
</comment>
<dbReference type="Proteomes" id="UP000001036">
    <property type="component" value="Chromosome"/>
</dbReference>
<dbReference type="AlphaFoldDB" id="B3PCX1"/>
<evidence type="ECO:0000256" key="8">
    <source>
        <dbReference type="ARBA" id="ARBA00022801"/>
    </source>
</evidence>
<dbReference type="InterPro" id="IPR011765">
    <property type="entry name" value="Pept_M16_N"/>
</dbReference>
<evidence type="ECO:0000256" key="1">
    <source>
        <dbReference type="ARBA" id="ARBA00001947"/>
    </source>
</evidence>
<dbReference type="SUPFAM" id="SSF63411">
    <property type="entry name" value="LuxS/MPP-like metallohydrolase"/>
    <property type="match status" value="4"/>
</dbReference>
<keyword evidence="8" id="KW-0378">Hydrolase</keyword>
<keyword evidence="9" id="KW-0862">Zinc</keyword>
<evidence type="ECO:0000313" key="19">
    <source>
        <dbReference type="EMBL" id="ACE85039.1"/>
    </source>
</evidence>
<comment type="function">
    <text evidence="2">Endopeptidase that degrades small peptides of less than 7 kDa, such as glucagon and insulin.</text>
</comment>
<dbReference type="GO" id="GO:0005737">
    <property type="term" value="C:cytoplasm"/>
    <property type="evidence" value="ECO:0007669"/>
    <property type="project" value="UniProtKB-ARBA"/>
</dbReference>
<keyword evidence="6" id="KW-0645">Protease</keyword>
<feature type="domain" description="Peptidase M16 middle/third" evidence="17">
    <location>
        <begin position="437"/>
        <end position="719"/>
    </location>
</feature>
<evidence type="ECO:0000256" key="12">
    <source>
        <dbReference type="ARBA" id="ARBA00031184"/>
    </source>
</evidence>
<evidence type="ECO:0000256" key="11">
    <source>
        <dbReference type="ARBA" id="ARBA00029597"/>
    </source>
</evidence>
<dbReference type="InterPro" id="IPR054734">
    <property type="entry name" value="PqqF-like_C_4"/>
</dbReference>
<keyword evidence="20" id="KW-1185">Reference proteome</keyword>
<dbReference type="eggNOG" id="COG1025">
    <property type="taxonomic scope" value="Bacteria"/>
</dbReference>
<dbReference type="PROSITE" id="PS00143">
    <property type="entry name" value="INSULINASE"/>
    <property type="match status" value="1"/>
</dbReference>
<reference evidence="19 20" key="1">
    <citation type="journal article" date="2008" name="J. Bacteriol.">
        <title>Insights into plant cell wall degradation from the genome sequence of the soil bacterium Cellvibrio japonicus.</title>
        <authorList>
            <person name="Deboy R.T."/>
            <person name="Mongodin E.F."/>
            <person name="Fouts D.E."/>
            <person name="Tailford L.E."/>
            <person name="Khouri H."/>
            <person name="Emerson J.B."/>
            <person name="Mohamoud Y."/>
            <person name="Watkins K."/>
            <person name="Henrissat B."/>
            <person name="Gilbert H.J."/>
            <person name="Nelson K.E."/>
        </authorList>
    </citation>
    <scope>NUCLEOTIDE SEQUENCE [LARGE SCALE GENOMIC DNA]</scope>
    <source>
        <strain evidence="19 20">Ueda107</strain>
    </source>
</reference>
<dbReference type="RefSeq" id="WP_012486970.1">
    <property type="nucleotide sequence ID" value="NC_010995.1"/>
</dbReference>
<dbReference type="Pfam" id="PF05193">
    <property type="entry name" value="Peptidase_M16_C"/>
    <property type="match status" value="1"/>
</dbReference>
<feature type="domain" description="Coenzyme PQQ synthesis protein F-like C-terminal lobe" evidence="18">
    <location>
        <begin position="823"/>
        <end position="918"/>
    </location>
</feature>
<organism evidence="19 20">
    <name type="scientific">Cellvibrio japonicus (strain Ueda107)</name>
    <name type="common">Pseudomonas fluorescens subsp. cellulosa</name>
    <dbReference type="NCBI Taxonomy" id="498211"/>
    <lineage>
        <taxon>Bacteria</taxon>
        <taxon>Pseudomonadati</taxon>
        <taxon>Pseudomonadota</taxon>
        <taxon>Gammaproteobacteria</taxon>
        <taxon>Cellvibrionales</taxon>
        <taxon>Cellvibrionaceae</taxon>
        <taxon>Cellvibrio</taxon>
    </lineage>
</organism>
<keyword evidence="10" id="KW-0482">Metalloprotease</keyword>
<evidence type="ECO:0000259" key="17">
    <source>
        <dbReference type="Pfam" id="PF16187"/>
    </source>
</evidence>
<evidence type="ECO:0000256" key="2">
    <source>
        <dbReference type="ARBA" id="ARBA00002184"/>
    </source>
</evidence>
<dbReference type="HOGENOM" id="CLU_004639_1_1_6"/>
<proteinExistence type="inferred from homology"/>
<dbReference type="Pfam" id="PF00675">
    <property type="entry name" value="Peptidase_M16"/>
    <property type="match status" value="1"/>
</dbReference>
<dbReference type="PANTHER" id="PTHR43690">
    <property type="entry name" value="NARDILYSIN"/>
    <property type="match status" value="1"/>
</dbReference>
<dbReference type="EC" id="3.4.24.55" evidence="4"/>
<dbReference type="GO" id="GO:0004222">
    <property type="term" value="F:metalloendopeptidase activity"/>
    <property type="evidence" value="ECO:0007669"/>
    <property type="project" value="UniProtKB-EC"/>
</dbReference>
<dbReference type="InterPro" id="IPR007863">
    <property type="entry name" value="Peptidase_M16_C"/>
</dbReference>
<evidence type="ECO:0000259" key="16">
    <source>
        <dbReference type="Pfam" id="PF05193"/>
    </source>
</evidence>
<keyword evidence="7" id="KW-0479">Metal-binding</keyword>
<feature type="domain" description="Peptidase M16 C-terminal" evidence="16">
    <location>
        <begin position="253"/>
        <end position="431"/>
    </location>
</feature>